<feature type="domain" description="Ras-GEF" evidence="4">
    <location>
        <begin position="15"/>
        <end position="247"/>
    </location>
</feature>
<dbReference type="Proteomes" id="UP000694843">
    <property type="component" value="Unplaced"/>
</dbReference>
<dbReference type="GO" id="GO:0005085">
    <property type="term" value="F:guanyl-nucleotide exchange factor activity"/>
    <property type="evidence" value="ECO:0007669"/>
    <property type="project" value="UniProtKB-KW"/>
</dbReference>
<dbReference type="PROSITE" id="PS00720">
    <property type="entry name" value="RASGEF"/>
    <property type="match status" value="1"/>
</dbReference>
<dbReference type="PANTHER" id="PTHR23113">
    <property type="entry name" value="GUANINE NUCLEOTIDE EXCHANGE FACTOR"/>
    <property type="match status" value="1"/>
</dbReference>
<evidence type="ECO:0000313" key="5">
    <source>
        <dbReference type="Proteomes" id="UP000694843"/>
    </source>
</evidence>
<name>A0A979FUA8_HYAAZ</name>
<dbReference type="SUPFAM" id="SSF48366">
    <property type="entry name" value="Ras GEF"/>
    <property type="match status" value="1"/>
</dbReference>
<evidence type="ECO:0000259" key="4">
    <source>
        <dbReference type="PROSITE" id="PS50009"/>
    </source>
</evidence>
<dbReference type="RefSeq" id="XP_047740800.1">
    <property type="nucleotide sequence ID" value="XM_047884844.1"/>
</dbReference>
<evidence type="ECO:0000313" key="6">
    <source>
        <dbReference type="RefSeq" id="XP_047740800.1"/>
    </source>
</evidence>
<accession>A0A979FUA8</accession>
<keyword evidence="5" id="KW-1185">Reference proteome</keyword>
<dbReference type="CDD" id="cd00155">
    <property type="entry name" value="RasGEF"/>
    <property type="match status" value="1"/>
</dbReference>
<evidence type="ECO:0000256" key="1">
    <source>
        <dbReference type="ARBA" id="ARBA00022658"/>
    </source>
</evidence>
<keyword evidence="1 2" id="KW-0344">Guanine-nucleotide releasing factor</keyword>
<dbReference type="Gene3D" id="1.10.840.10">
    <property type="entry name" value="Ras guanine-nucleotide exchange factors catalytic domain"/>
    <property type="match status" value="1"/>
</dbReference>
<feature type="region of interest" description="Disordered" evidence="3">
    <location>
        <begin position="405"/>
        <end position="435"/>
    </location>
</feature>
<dbReference type="AlphaFoldDB" id="A0A979FUA8"/>
<proteinExistence type="predicted"/>
<dbReference type="GeneID" id="125179277"/>
<dbReference type="PROSITE" id="PS50009">
    <property type="entry name" value="RASGEF_CAT"/>
    <property type="match status" value="1"/>
</dbReference>
<dbReference type="InterPro" id="IPR036964">
    <property type="entry name" value="RASGEF_cat_dom_sf"/>
</dbReference>
<reference evidence="6" key="1">
    <citation type="submission" date="2025-08" db="UniProtKB">
        <authorList>
            <consortium name="RefSeq"/>
        </authorList>
    </citation>
    <scope>IDENTIFICATION</scope>
    <source>
        <tissue evidence="6">Whole organism</tissue>
    </source>
</reference>
<dbReference type="InterPro" id="IPR001895">
    <property type="entry name" value="RASGEF_cat_dom"/>
</dbReference>
<dbReference type="GO" id="GO:0007265">
    <property type="term" value="P:Ras protein signal transduction"/>
    <property type="evidence" value="ECO:0007669"/>
    <property type="project" value="TreeGrafter"/>
</dbReference>
<dbReference type="InterPro" id="IPR023578">
    <property type="entry name" value="Ras_GEF_dom_sf"/>
</dbReference>
<gene>
    <name evidence="6" type="primary">LOC125179277</name>
</gene>
<dbReference type="InterPro" id="IPR019804">
    <property type="entry name" value="Ras_G-nucl-exch_fac_CS"/>
</dbReference>
<evidence type="ECO:0000256" key="3">
    <source>
        <dbReference type="SAM" id="MobiDB-lite"/>
    </source>
</evidence>
<dbReference type="InterPro" id="IPR008937">
    <property type="entry name" value="Ras-like_GEF"/>
</dbReference>
<protein>
    <submittedName>
        <fullName evidence="6">Ras-specific guanine nucleotide-releasing factor 1-like</fullName>
    </submittedName>
</protein>
<organism evidence="5 6">
    <name type="scientific">Hyalella azteca</name>
    <name type="common">Amphipod</name>
    <dbReference type="NCBI Taxonomy" id="294128"/>
    <lineage>
        <taxon>Eukaryota</taxon>
        <taxon>Metazoa</taxon>
        <taxon>Ecdysozoa</taxon>
        <taxon>Arthropoda</taxon>
        <taxon>Crustacea</taxon>
        <taxon>Multicrustacea</taxon>
        <taxon>Malacostraca</taxon>
        <taxon>Eumalacostraca</taxon>
        <taxon>Peracarida</taxon>
        <taxon>Amphipoda</taxon>
        <taxon>Senticaudata</taxon>
        <taxon>Talitrida</taxon>
        <taxon>Talitroidea</taxon>
        <taxon>Hyalellidae</taxon>
        <taxon>Hyalella</taxon>
    </lineage>
</organism>
<feature type="compositionally biased region" description="Low complexity" evidence="3">
    <location>
        <begin position="422"/>
        <end position="435"/>
    </location>
</feature>
<dbReference type="PANTHER" id="PTHR23113:SF99">
    <property type="entry name" value="RASGEF DOMAIN-CONTAINING PROTEIN"/>
    <property type="match status" value="1"/>
</dbReference>
<sequence length="435" mass="49772">MPPPVPSKESVETLSALELAEQMTFIDHQIFAAIRSEEFLKTAWTKADKQVKAANILLITKRFNDMSRLVVSEVIRGLCVPYRVTVIEKWVAVADICRCLHNFNGVLQVCAAFQNSSVFRLKKTWEKVSKTTRQTLDKLQSLVSSDGRFRNLRDALHRCDPPCIPYLGMYLTDLSFIEEGTPNFTDDGLLNFSKMRMIAHVIREIRHFQQTPYKIEHSAKVTSYLLDPSRLMSDDDLYRQSLELEPRRATLTPASAPSLAMLTSLQGAAAHLHQHRLENKHEQDKVEQEKLYHNKPESDKSEHGKHERDKDKDDKLETEKIEDVKSDLVKLESDKLERGRLEHGGTLEQEKLEHEKLEQNTFQSHKQNYPTNTTTKCFNELDQVAHQNELLSKSSLEDKSELFDLNESQSGQHYGILKGRASNETTVPSPSSESS</sequence>
<feature type="compositionally biased region" description="Basic and acidic residues" evidence="3">
    <location>
        <begin position="275"/>
        <end position="318"/>
    </location>
</feature>
<dbReference type="KEGG" id="hazt:125179277"/>
<dbReference type="GO" id="GO:0005886">
    <property type="term" value="C:plasma membrane"/>
    <property type="evidence" value="ECO:0007669"/>
    <property type="project" value="TreeGrafter"/>
</dbReference>
<dbReference type="Pfam" id="PF00617">
    <property type="entry name" value="RasGEF"/>
    <property type="match status" value="1"/>
</dbReference>
<dbReference type="SMART" id="SM00147">
    <property type="entry name" value="RasGEF"/>
    <property type="match status" value="1"/>
</dbReference>
<evidence type="ECO:0000256" key="2">
    <source>
        <dbReference type="PROSITE-ProRule" id="PRU00168"/>
    </source>
</evidence>
<feature type="region of interest" description="Disordered" evidence="3">
    <location>
        <begin position="272"/>
        <end position="318"/>
    </location>
</feature>
<dbReference type="OrthoDB" id="10254377at2759"/>